<proteinExistence type="predicted"/>
<evidence type="ECO:0000313" key="1">
    <source>
        <dbReference type="EMBL" id="AXC14680.1"/>
    </source>
</evidence>
<dbReference type="InterPro" id="IPR008792">
    <property type="entry name" value="PQQD"/>
</dbReference>
<keyword evidence="2" id="KW-1185">Reference proteome</keyword>
<dbReference type="Pfam" id="PF05402">
    <property type="entry name" value="PqqD"/>
    <property type="match status" value="1"/>
</dbReference>
<gene>
    <name evidence="1" type="ORF">ACPOL_5432</name>
</gene>
<evidence type="ECO:0008006" key="3">
    <source>
        <dbReference type="Google" id="ProtNLM"/>
    </source>
</evidence>
<dbReference type="KEGG" id="abas:ACPOL_5432"/>
<dbReference type="EMBL" id="CP030840">
    <property type="protein sequence ID" value="AXC14680.1"/>
    <property type="molecule type" value="Genomic_DNA"/>
</dbReference>
<dbReference type="AlphaFoldDB" id="A0A2Z5G6T1"/>
<reference evidence="1 2" key="1">
    <citation type="journal article" date="2018" name="Front. Microbiol.">
        <title>Hydrolytic Capabilities as a Key to Environmental Success: Chitinolytic and Cellulolytic Acidobacteria From Acidic Sub-arctic Soils and Boreal Peatlands.</title>
        <authorList>
            <person name="Belova S.E."/>
            <person name="Ravin N.V."/>
            <person name="Pankratov T.A."/>
            <person name="Rakitin A.L."/>
            <person name="Ivanova A.A."/>
            <person name="Beletsky A.V."/>
            <person name="Mardanov A.V."/>
            <person name="Sinninghe Damste J.S."/>
            <person name="Dedysh S.N."/>
        </authorList>
    </citation>
    <scope>NUCLEOTIDE SEQUENCE [LARGE SCALE GENOMIC DNA]</scope>
    <source>
        <strain evidence="1 2">SBC82</strain>
    </source>
</reference>
<dbReference type="Gene3D" id="1.10.10.1150">
    <property type="entry name" value="Coenzyme PQQ synthesis protein D (PqqD)"/>
    <property type="match status" value="1"/>
</dbReference>
<evidence type="ECO:0000313" key="2">
    <source>
        <dbReference type="Proteomes" id="UP000253606"/>
    </source>
</evidence>
<sequence>MLVPEGTLNLAGPARDVLVYLDGRRNIAAIVAELLKQYTGAPQEQMTEDVLSLLNRMEQRGVIRASGE</sequence>
<name>A0A2Z5G6T1_9BACT</name>
<dbReference type="Proteomes" id="UP000253606">
    <property type="component" value="Chromosome"/>
</dbReference>
<protein>
    <recommendedName>
        <fullName evidence="3">Coenzyme PQQ synthesis protein D</fullName>
    </recommendedName>
</protein>
<accession>A0A2Z5G6T1</accession>
<dbReference type="InterPro" id="IPR041881">
    <property type="entry name" value="PqqD_sf"/>
</dbReference>
<organism evidence="1 2">
    <name type="scientific">Acidisarcina polymorpha</name>
    <dbReference type="NCBI Taxonomy" id="2211140"/>
    <lineage>
        <taxon>Bacteria</taxon>
        <taxon>Pseudomonadati</taxon>
        <taxon>Acidobacteriota</taxon>
        <taxon>Terriglobia</taxon>
        <taxon>Terriglobales</taxon>
        <taxon>Acidobacteriaceae</taxon>
        <taxon>Acidisarcina</taxon>
    </lineage>
</organism>